<dbReference type="GO" id="GO:0016301">
    <property type="term" value="F:kinase activity"/>
    <property type="evidence" value="ECO:0007669"/>
    <property type="project" value="UniProtKB-KW"/>
</dbReference>
<dbReference type="PANTHER" id="PTHR34220:SF7">
    <property type="entry name" value="SENSOR HISTIDINE KINASE YPDA"/>
    <property type="match status" value="1"/>
</dbReference>
<accession>A0ABX7I1P9</accession>
<evidence type="ECO:0000313" key="3">
    <source>
        <dbReference type="EMBL" id="QRQ99797.1"/>
    </source>
</evidence>
<keyword evidence="3" id="KW-0418">Kinase</keyword>
<organism evidence="3 4">
    <name type="scientific">Dyadobacter sandarakinus</name>
    <dbReference type="NCBI Taxonomy" id="2747268"/>
    <lineage>
        <taxon>Bacteria</taxon>
        <taxon>Pseudomonadati</taxon>
        <taxon>Bacteroidota</taxon>
        <taxon>Cytophagia</taxon>
        <taxon>Cytophagales</taxon>
        <taxon>Spirosomataceae</taxon>
        <taxon>Dyadobacter</taxon>
    </lineage>
</organism>
<feature type="transmembrane region" description="Helical" evidence="1">
    <location>
        <begin position="21"/>
        <end position="44"/>
    </location>
</feature>
<dbReference type="Pfam" id="PF06580">
    <property type="entry name" value="His_kinase"/>
    <property type="match status" value="1"/>
</dbReference>
<dbReference type="InterPro" id="IPR010559">
    <property type="entry name" value="Sig_transdc_His_kin_internal"/>
</dbReference>
<dbReference type="PANTHER" id="PTHR34220">
    <property type="entry name" value="SENSOR HISTIDINE KINASE YPDA"/>
    <property type="match status" value="1"/>
</dbReference>
<dbReference type="Proteomes" id="UP000612680">
    <property type="component" value="Chromosome"/>
</dbReference>
<keyword evidence="1" id="KW-0812">Transmembrane</keyword>
<name>A0ABX7I1P9_9BACT</name>
<feature type="domain" description="Signal transduction histidine kinase internal region" evidence="2">
    <location>
        <begin position="171"/>
        <end position="252"/>
    </location>
</feature>
<dbReference type="EMBL" id="CP056775">
    <property type="protein sequence ID" value="QRQ99797.1"/>
    <property type="molecule type" value="Genomic_DNA"/>
</dbReference>
<protein>
    <submittedName>
        <fullName evidence="3">Histidine kinase</fullName>
    </submittedName>
</protein>
<keyword evidence="1" id="KW-0472">Membrane</keyword>
<keyword evidence="3" id="KW-0808">Transferase</keyword>
<keyword evidence="1" id="KW-1133">Transmembrane helix</keyword>
<keyword evidence="4" id="KW-1185">Reference proteome</keyword>
<evidence type="ECO:0000313" key="4">
    <source>
        <dbReference type="Proteomes" id="UP000612680"/>
    </source>
</evidence>
<gene>
    <name evidence="3" type="ORF">HWI92_02115</name>
</gene>
<dbReference type="InterPro" id="IPR050640">
    <property type="entry name" value="Bact_2-comp_sensor_kinase"/>
</dbReference>
<evidence type="ECO:0000259" key="2">
    <source>
        <dbReference type="Pfam" id="PF06580"/>
    </source>
</evidence>
<sequence length="365" mass="41289">MLSQHTTSLNVRYRPSMQLKWQVLILFPCMVPVMGYLLLGQAYWDRTATFLYATVINAGFALVCQLLLDYVSQRVPAYLPGLQQAGARILLLFVLFSVISLVLVVIQIAVYTHGHLFGFAASAARIKNLFIAAGVNNLITLGIFESLYSHQKWRENTLEKEQLKKTNLQSQYEGLKNQINPHFLFNTLNSLSSLILEEPGRAEAFINEMANVYRYLLQSNERSENGSELTSLANEIVFIQSYFHLLKTRYGQGISLQVDIPEHMYHYLLPPLSLQMLVENAIKHNVIHTQMPLNIVICLSDDDRLEVRNNLQPKNSRVLSNGVGLSNISEKYRLLAQQMHIPGREAPSVVVTSSEGQFVVSLPLL</sequence>
<reference evidence="3 4" key="1">
    <citation type="submission" date="2020-06" db="EMBL/GenBank/DDBJ databases">
        <title>Dyadobacter sandarakinus sp. nov., isolated from the soil of the Arctic Yellow River Station.</title>
        <authorList>
            <person name="Zhang Y."/>
            <person name="Peng F."/>
        </authorList>
    </citation>
    <scope>NUCLEOTIDE SEQUENCE [LARGE SCALE GENOMIC DNA]</scope>
    <source>
        <strain evidence="3 4">Q3-56</strain>
    </source>
</reference>
<proteinExistence type="predicted"/>
<dbReference type="RefSeq" id="WP_204660559.1">
    <property type="nucleotide sequence ID" value="NZ_CP056775.1"/>
</dbReference>
<feature type="transmembrane region" description="Helical" evidence="1">
    <location>
        <begin position="89"/>
        <end position="109"/>
    </location>
</feature>
<feature type="transmembrane region" description="Helical" evidence="1">
    <location>
        <begin position="50"/>
        <end position="68"/>
    </location>
</feature>
<evidence type="ECO:0000256" key="1">
    <source>
        <dbReference type="SAM" id="Phobius"/>
    </source>
</evidence>